<dbReference type="AlphaFoldDB" id="A0A0L0DSW3"/>
<feature type="region of interest" description="Disordered" evidence="1">
    <location>
        <begin position="251"/>
        <end position="283"/>
    </location>
</feature>
<evidence type="ECO:0008006" key="4">
    <source>
        <dbReference type="Google" id="ProtNLM"/>
    </source>
</evidence>
<gene>
    <name evidence="2" type="ORF">AMSG_10391</name>
</gene>
<dbReference type="RefSeq" id="XP_013753559.1">
    <property type="nucleotide sequence ID" value="XM_013898105.1"/>
</dbReference>
<feature type="compositionally biased region" description="Basic residues" evidence="1">
    <location>
        <begin position="324"/>
        <end position="333"/>
    </location>
</feature>
<protein>
    <recommendedName>
        <fullName evidence="4">PH domain-containing protein</fullName>
    </recommendedName>
</protein>
<proteinExistence type="predicted"/>
<organism evidence="2 3">
    <name type="scientific">Thecamonas trahens ATCC 50062</name>
    <dbReference type="NCBI Taxonomy" id="461836"/>
    <lineage>
        <taxon>Eukaryota</taxon>
        <taxon>Apusozoa</taxon>
        <taxon>Apusomonadida</taxon>
        <taxon>Apusomonadidae</taxon>
        <taxon>Thecamonas</taxon>
    </lineage>
</organism>
<evidence type="ECO:0000313" key="3">
    <source>
        <dbReference type="Proteomes" id="UP000054408"/>
    </source>
</evidence>
<accession>A0A0L0DSW3</accession>
<sequence>MDTGDRHAEFKQRMAKQAKVAADAATRTCERNGYKAYFPNRGNDCKVATGDPSAMALGDGTDGTESLGPFAVFESGASVTLEGDKIVILTKWGSLLSIPFVLEWPSLGALAERRAKLPRAPIAHTGNVVKMSKAKRLIGGAKWQKRHLVMTGTKFAYFRSEGEVAQGIRAARGTFSLTPGSYVASADSRTGCARTRLPRPGPMGKRRCGRRASSRLMCLRRPRAWWGATTCLRSTYRASTTSWRATGRTTFRRRRPRSATHGLGSLLPTSTLRRPKVGAGNGGRRVWQDCRTAHGQSGRCGDGRAARRFVRVQCGSGRSDTRRGRWKGGKKARQGAASAVVRIVGRESGAQGSRDSGGSGSCSGGARGVVRCQPGVWAWDSQRAQRDAELAVRAGLADAVGRLVCTCDRLELARRGRSDGGWLADCHADAAAGVVPGGITRFGWGRRVVWG</sequence>
<feature type="region of interest" description="Disordered" evidence="1">
    <location>
        <begin position="320"/>
        <end position="340"/>
    </location>
</feature>
<evidence type="ECO:0000313" key="2">
    <source>
        <dbReference type="EMBL" id="KNC54543.1"/>
    </source>
</evidence>
<dbReference type="GeneID" id="25568624"/>
<reference evidence="2 3" key="1">
    <citation type="submission" date="2010-05" db="EMBL/GenBank/DDBJ databases">
        <title>The Genome Sequence of Thecamonas trahens ATCC 50062.</title>
        <authorList>
            <consortium name="The Broad Institute Genome Sequencing Platform"/>
            <person name="Russ C."/>
            <person name="Cuomo C."/>
            <person name="Shea T."/>
            <person name="Young S.K."/>
            <person name="Zeng Q."/>
            <person name="Koehrsen M."/>
            <person name="Haas B."/>
            <person name="Borodovsky M."/>
            <person name="Guigo R."/>
            <person name="Alvarado L."/>
            <person name="Berlin A."/>
            <person name="Bochicchio J."/>
            <person name="Borenstein D."/>
            <person name="Chapman S."/>
            <person name="Chen Z."/>
            <person name="Freedman E."/>
            <person name="Gellesch M."/>
            <person name="Goldberg J."/>
            <person name="Griggs A."/>
            <person name="Gujja S."/>
            <person name="Heilman E."/>
            <person name="Heiman D."/>
            <person name="Hepburn T."/>
            <person name="Howarth C."/>
            <person name="Jen D."/>
            <person name="Larson L."/>
            <person name="Mehta T."/>
            <person name="Park D."/>
            <person name="Pearson M."/>
            <person name="Roberts A."/>
            <person name="Saif S."/>
            <person name="Shenoy N."/>
            <person name="Sisk P."/>
            <person name="Stolte C."/>
            <person name="Sykes S."/>
            <person name="Thomson T."/>
            <person name="Walk T."/>
            <person name="White J."/>
            <person name="Yandava C."/>
            <person name="Burger G."/>
            <person name="Gray M.W."/>
            <person name="Holland P.W.H."/>
            <person name="King N."/>
            <person name="Lang F.B.F."/>
            <person name="Roger A.J."/>
            <person name="Ruiz-Trillo I."/>
            <person name="Lander E."/>
            <person name="Nusbaum C."/>
        </authorList>
    </citation>
    <scope>NUCLEOTIDE SEQUENCE [LARGE SCALE GENOMIC DNA]</scope>
    <source>
        <strain evidence="2 3">ATCC 50062</strain>
    </source>
</reference>
<dbReference type="Proteomes" id="UP000054408">
    <property type="component" value="Unassembled WGS sequence"/>
</dbReference>
<name>A0A0L0DSW3_THETB</name>
<dbReference type="EMBL" id="GL349491">
    <property type="protein sequence ID" value="KNC54543.1"/>
    <property type="molecule type" value="Genomic_DNA"/>
</dbReference>
<evidence type="ECO:0000256" key="1">
    <source>
        <dbReference type="SAM" id="MobiDB-lite"/>
    </source>
</evidence>
<keyword evidence="3" id="KW-1185">Reference proteome</keyword>